<feature type="transmembrane region" description="Helical" evidence="10">
    <location>
        <begin position="268"/>
        <end position="289"/>
    </location>
</feature>
<keyword evidence="4 10" id="KW-0812">Transmembrane</keyword>
<dbReference type="InterPro" id="IPR004117">
    <property type="entry name" value="7tm6_olfct_rcpt"/>
</dbReference>
<evidence type="ECO:0000313" key="11">
    <source>
        <dbReference type="EMBL" id="CAF4938260.1"/>
    </source>
</evidence>
<gene>
    <name evidence="11" type="ORF">PMACD_LOCUS14481</name>
</gene>
<evidence type="ECO:0000256" key="10">
    <source>
        <dbReference type="RuleBase" id="RU351113"/>
    </source>
</evidence>
<dbReference type="AlphaFoldDB" id="A0A821X2S8"/>
<comment type="caution">
    <text evidence="11">The sequence shown here is derived from an EMBL/GenBank/DDBJ whole genome shotgun (WGS) entry which is preliminary data.</text>
</comment>
<evidence type="ECO:0000256" key="3">
    <source>
        <dbReference type="ARBA" id="ARBA00022606"/>
    </source>
</evidence>
<evidence type="ECO:0000256" key="2">
    <source>
        <dbReference type="ARBA" id="ARBA00022475"/>
    </source>
</evidence>
<evidence type="ECO:0000256" key="6">
    <source>
        <dbReference type="ARBA" id="ARBA00022989"/>
    </source>
</evidence>
<protein>
    <recommendedName>
        <fullName evidence="10">Odorant receptor</fullName>
    </recommendedName>
</protein>
<feature type="transmembrane region" description="Helical" evidence="10">
    <location>
        <begin position="80"/>
        <end position="100"/>
    </location>
</feature>
<evidence type="ECO:0000256" key="9">
    <source>
        <dbReference type="ARBA" id="ARBA00023224"/>
    </source>
</evidence>
<evidence type="ECO:0000256" key="1">
    <source>
        <dbReference type="ARBA" id="ARBA00004651"/>
    </source>
</evidence>
<keyword evidence="3 10" id="KW-0716">Sensory transduction</keyword>
<dbReference type="Pfam" id="PF02949">
    <property type="entry name" value="7tm_6"/>
    <property type="match status" value="1"/>
</dbReference>
<dbReference type="EMBL" id="CAJOBZ010000065">
    <property type="protein sequence ID" value="CAF4938260.1"/>
    <property type="molecule type" value="Genomic_DNA"/>
</dbReference>
<keyword evidence="9 10" id="KW-0807">Transducer</keyword>
<dbReference type="Proteomes" id="UP000663880">
    <property type="component" value="Unassembled WGS sequence"/>
</dbReference>
<dbReference type="GO" id="GO:0005886">
    <property type="term" value="C:plasma membrane"/>
    <property type="evidence" value="ECO:0007669"/>
    <property type="project" value="UniProtKB-SubCell"/>
</dbReference>
<reference evidence="11" key="1">
    <citation type="submission" date="2021-02" db="EMBL/GenBank/DDBJ databases">
        <authorList>
            <person name="Steward A R."/>
        </authorList>
    </citation>
    <scope>NUCLEOTIDE SEQUENCE</scope>
</reference>
<keyword evidence="5 10" id="KW-0552">Olfaction</keyword>
<evidence type="ECO:0000256" key="8">
    <source>
        <dbReference type="ARBA" id="ARBA00023170"/>
    </source>
</evidence>
<proteinExistence type="inferred from homology"/>
<feature type="transmembrane region" description="Helical" evidence="10">
    <location>
        <begin position="47"/>
        <end position="68"/>
    </location>
</feature>
<feature type="transmembrane region" description="Helical" evidence="10">
    <location>
        <begin position="295"/>
        <end position="315"/>
    </location>
</feature>
<keyword evidence="2" id="KW-1003">Cell membrane</keyword>
<dbReference type="OrthoDB" id="7408385at2759"/>
<dbReference type="GO" id="GO:0007165">
    <property type="term" value="P:signal transduction"/>
    <property type="evidence" value="ECO:0007669"/>
    <property type="project" value="UniProtKB-KW"/>
</dbReference>
<evidence type="ECO:0000256" key="7">
    <source>
        <dbReference type="ARBA" id="ARBA00023136"/>
    </source>
</evidence>
<evidence type="ECO:0000313" key="12">
    <source>
        <dbReference type="Proteomes" id="UP000663880"/>
    </source>
</evidence>
<dbReference type="PANTHER" id="PTHR21137:SF35">
    <property type="entry name" value="ODORANT RECEPTOR 19A-RELATED"/>
    <property type="match status" value="1"/>
</dbReference>
<dbReference type="GO" id="GO:0005549">
    <property type="term" value="F:odorant binding"/>
    <property type="evidence" value="ECO:0007669"/>
    <property type="project" value="InterPro"/>
</dbReference>
<dbReference type="GO" id="GO:0004984">
    <property type="term" value="F:olfactory receptor activity"/>
    <property type="evidence" value="ECO:0007669"/>
    <property type="project" value="InterPro"/>
</dbReference>
<comment type="caution">
    <text evidence="10">Lacks conserved residue(s) required for the propagation of feature annotation.</text>
</comment>
<name>A0A821X2S8_9NEOP</name>
<keyword evidence="8 10" id="KW-0675">Receptor</keyword>
<organism evidence="11 12">
    <name type="scientific">Pieris macdunnoughi</name>
    <dbReference type="NCBI Taxonomy" id="345717"/>
    <lineage>
        <taxon>Eukaryota</taxon>
        <taxon>Metazoa</taxon>
        <taxon>Ecdysozoa</taxon>
        <taxon>Arthropoda</taxon>
        <taxon>Hexapoda</taxon>
        <taxon>Insecta</taxon>
        <taxon>Pterygota</taxon>
        <taxon>Neoptera</taxon>
        <taxon>Endopterygota</taxon>
        <taxon>Lepidoptera</taxon>
        <taxon>Glossata</taxon>
        <taxon>Ditrysia</taxon>
        <taxon>Papilionoidea</taxon>
        <taxon>Pieridae</taxon>
        <taxon>Pierinae</taxon>
        <taxon>Pieris</taxon>
    </lineage>
</organism>
<dbReference type="PANTHER" id="PTHR21137">
    <property type="entry name" value="ODORANT RECEPTOR"/>
    <property type="match status" value="1"/>
</dbReference>
<keyword evidence="7 10" id="KW-0472">Membrane</keyword>
<comment type="subcellular location">
    <subcellularLocation>
        <location evidence="1 10">Cell membrane</location>
        <topology evidence="1 10">Multi-pass membrane protein</topology>
    </subcellularLocation>
</comment>
<evidence type="ECO:0000256" key="4">
    <source>
        <dbReference type="ARBA" id="ARBA00022692"/>
    </source>
</evidence>
<keyword evidence="12" id="KW-1185">Reference proteome</keyword>
<sequence length="388" mass="45141">MLSYVKSNFLRLKCRLQKNSIENLLWLVNLIPSVSGSSLGSNRKANVPFWVVSVGLLTYVYVAGNVMFQLKFAKSPGDYIKSNVNVLLLLLTYNNCYWWLRQSALLRKVLKQVKENDRLAKESAGHFEIHEKLLSVVKKILLIFYGSIWTDAVFIYLPNRVDISNNHYCMTPCVGMEPLSATPNRQICKTILFIQEVILVIIDLNYQTLQLMLISHTATMYRLLAEEMQQLDAPVFDENRYQGIKTKLPSLIFRHVLTLDIIKNLQSLYSFPMGVNFGLNTVCIALFFYLPTEEWIDFCPFLIYCFFVFFLYCYLCQKLIDASEMFERSVYACGWEKYNIKEMKIVYIILLQAQKPIELLAADIVPINIYTFATTIQFLYKFITIVKF</sequence>
<keyword evidence="6 10" id="KW-1133">Transmembrane helix</keyword>
<evidence type="ECO:0000256" key="5">
    <source>
        <dbReference type="ARBA" id="ARBA00022725"/>
    </source>
</evidence>
<accession>A0A821X2S8</accession>
<comment type="similarity">
    <text evidence="10">Belongs to the insect chemoreceptor superfamily. Heteromeric odorant receptor channel (TC 1.A.69) family.</text>
</comment>